<keyword evidence="2" id="KW-0732">Signal</keyword>
<gene>
    <name evidence="3" type="ORF">PsYK624_049170</name>
</gene>
<keyword evidence="1" id="KW-0472">Membrane</keyword>
<feature type="transmembrane region" description="Helical" evidence="1">
    <location>
        <begin position="110"/>
        <end position="130"/>
    </location>
</feature>
<comment type="caution">
    <text evidence="3">The sequence shown here is derived from an EMBL/GenBank/DDBJ whole genome shotgun (WGS) entry which is preliminary data.</text>
</comment>
<dbReference type="EMBL" id="BPQB01000010">
    <property type="protein sequence ID" value="GJE88830.1"/>
    <property type="molecule type" value="Genomic_DNA"/>
</dbReference>
<evidence type="ECO:0000256" key="1">
    <source>
        <dbReference type="SAM" id="Phobius"/>
    </source>
</evidence>
<keyword evidence="1" id="KW-1133">Transmembrane helix</keyword>
<organism evidence="3 4">
    <name type="scientific">Phanerochaete sordida</name>
    <dbReference type="NCBI Taxonomy" id="48140"/>
    <lineage>
        <taxon>Eukaryota</taxon>
        <taxon>Fungi</taxon>
        <taxon>Dikarya</taxon>
        <taxon>Basidiomycota</taxon>
        <taxon>Agaricomycotina</taxon>
        <taxon>Agaricomycetes</taxon>
        <taxon>Polyporales</taxon>
        <taxon>Phanerochaetaceae</taxon>
        <taxon>Phanerochaete</taxon>
    </lineage>
</organism>
<evidence type="ECO:0000313" key="4">
    <source>
        <dbReference type="Proteomes" id="UP000703269"/>
    </source>
</evidence>
<evidence type="ECO:0000313" key="3">
    <source>
        <dbReference type="EMBL" id="GJE88830.1"/>
    </source>
</evidence>
<reference evidence="3 4" key="1">
    <citation type="submission" date="2021-08" db="EMBL/GenBank/DDBJ databases">
        <title>Draft Genome Sequence of Phanerochaete sordida strain YK-624.</title>
        <authorList>
            <person name="Mori T."/>
            <person name="Dohra H."/>
            <person name="Suzuki T."/>
            <person name="Kawagishi H."/>
            <person name="Hirai H."/>
        </authorList>
    </citation>
    <scope>NUCLEOTIDE SEQUENCE [LARGE SCALE GENOMIC DNA]</scope>
    <source>
        <strain evidence="3 4">YK-624</strain>
    </source>
</reference>
<keyword evidence="1" id="KW-0812">Transmembrane</keyword>
<dbReference type="OrthoDB" id="3265564at2759"/>
<accession>A0A9P3G7B1</accession>
<dbReference type="AlphaFoldDB" id="A0A9P3G7B1"/>
<sequence length="201" mass="20122">MLFFKSLAVLSTLAFGALSGLAAPAGTTETGLVARCDCDSLPNIIAVLKDDISVSVGAIAAITPANCTVDALTPVVVDIKAKVNVAITAIGKLSGQPLDVVIGAGIDVNAFAAIVADLVVFIFTAIRVCLTVCVGVNVSAVLALLCGLGEVIGALIVAILHVCAGLFVGLDVAIFGLIGVVVDVIVKLNVSVIISVFGIVL</sequence>
<protein>
    <recommendedName>
        <fullName evidence="5">Hydrophobin</fullName>
    </recommendedName>
</protein>
<evidence type="ECO:0000256" key="2">
    <source>
        <dbReference type="SAM" id="SignalP"/>
    </source>
</evidence>
<feature type="signal peptide" evidence="2">
    <location>
        <begin position="1"/>
        <end position="22"/>
    </location>
</feature>
<dbReference type="Proteomes" id="UP000703269">
    <property type="component" value="Unassembled WGS sequence"/>
</dbReference>
<feature type="chain" id="PRO_5040346416" description="Hydrophobin" evidence="2">
    <location>
        <begin position="23"/>
        <end position="201"/>
    </location>
</feature>
<feature type="transmembrane region" description="Helical" evidence="1">
    <location>
        <begin position="174"/>
        <end position="200"/>
    </location>
</feature>
<feature type="transmembrane region" description="Helical" evidence="1">
    <location>
        <begin position="142"/>
        <end position="168"/>
    </location>
</feature>
<proteinExistence type="predicted"/>
<name>A0A9P3G7B1_9APHY</name>
<keyword evidence="4" id="KW-1185">Reference proteome</keyword>
<evidence type="ECO:0008006" key="5">
    <source>
        <dbReference type="Google" id="ProtNLM"/>
    </source>
</evidence>